<dbReference type="PANTHER" id="PTHR30061:SF50">
    <property type="entry name" value="MALTOSE_MALTODEXTRIN-BINDING PERIPLASMIC PROTEIN"/>
    <property type="match status" value="1"/>
</dbReference>
<dbReference type="GO" id="GO:0042956">
    <property type="term" value="P:maltodextrin transmembrane transport"/>
    <property type="evidence" value="ECO:0007669"/>
    <property type="project" value="TreeGrafter"/>
</dbReference>
<organism evidence="6 7">
    <name type="scientific">Symbiobacterium thermophilum</name>
    <dbReference type="NCBI Taxonomy" id="2734"/>
    <lineage>
        <taxon>Bacteria</taxon>
        <taxon>Bacillati</taxon>
        <taxon>Bacillota</taxon>
        <taxon>Clostridia</taxon>
        <taxon>Eubacteriales</taxon>
        <taxon>Symbiobacteriaceae</taxon>
        <taxon>Symbiobacterium</taxon>
    </lineage>
</organism>
<dbReference type="Pfam" id="PF13416">
    <property type="entry name" value="SBP_bac_8"/>
    <property type="match status" value="1"/>
</dbReference>
<feature type="signal peptide" evidence="5">
    <location>
        <begin position="1"/>
        <end position="21"/>
    </location>
</feature>
<gene>
    <name evidence="6" type="ORF">CWE10_13870</name>
</gene>
<comment type="caution">
    <text evidence="6">The sequence shown here is derived from an EMBL/GenBank/DDBJ whole genome shotgun (WGS) entry which is preliminary data.</text>
</comment>
<dbReference type="GO" id="GO:0055052">
    <property type="term" value="C:ATP-binding cassette (ABC) transporter complex, substrate-binding subunit-containing"/>
    <property type="evidence" value="ECO:0007669"/>
    <property type="project" value="TreeGrafter"/>
</dbReference>
<evidence type="ECO:0000256" key="4">
    <source>
        <dbReference type="SAM" id="MobiDB-lite"/>
    </source>
</evidence>
<evidence type="ECO:0000256" key="5">
    <source>
        <dbReference type="SAM" id="SignalP"/>
    </source>
</evidence>
<keyword evidence="3 5" id="KW-0732">Signal</keyword>
<dbReference type="PANTHER" id="PTHR30061">
    <property type="entry name" value="MALTOSE-BINDING PERIPLASMIC PROTEIN"/>
    <property type="match status" value="1"/>
</dbReference>
<keyword evidence="2" id="KW-0813">Transport</keyword>
<feature type="region of interest" description="Disordered" evidence="4">
    <location>
        <begin position="27"/>
        <end position="57"/>
    </location>
</feature>
<proteinExistence type="inferred from homology"/>
<dbReference type="SUPFAM" id="SSF53850">
    <property type="entry name" value="Periplasmic binding protein-like II"/>
    <property type="match status" value="1"/>
</dbReference>
<dbReference type="PROSITE" id="PS51257">
    <property type="entry name" value="PROKAR_LIPOPROTEIN"/>
    <property type="match status" value="1"/>
</dbReference>
<comment type="similarity">
    <text evidence="1">Belongs to the bacterial solute-binding protein 1 family.</text>
</comment>
<evidence type="ECO:0000313" key="6">
    <source>
        <dbReference type="EMBL" id="MBY6277275.1"/>
    </source>
</evidence>
<evidence type="ECO:0000256" key="1">
    <source>
        <dbReference type="ARBA" id="ARBA00008520"/>
    </source>
</evidence>
<dbReference type="Gene3D" id="3.40.190.10">
    <property type="entry name" value="Periplasmic binding protein-like II"/>
    <property type="match status" value="2"/>
</dbReference>
<evidence type="ECO:0000256" key="3">
    <source>
        <dbReference type="ARBA" id="ARBA00022729"/>
    </source>
</evidence>
<accession>A0A953I478</accession>
<reference evidence="6" key="1">
    <citation type="submission" date="2017-11" db="EMBL/GenBank/DDBJ databases">
        <title>Three new genomes from thermophilic consortium.</title>
        <authorList>
            <person name="Quaggio R."/>
            <person name="Amgarten D."/>
            <person name="Setubal J.C."/>
        </authorList>
    </citation>
    <scope>NUCLEOTIDE SEQUENCE</scope>
    <source>
        <strain evidence="6">ZCTH01-B2</strain>
    </source>
</reference>
<dbReference type="CDD" id="cd14748">
    <property type="entry name" value="PBP2_UgpB"/>
    <property type="match status" value="1"/>
</dbReference>
<evidence type="ECO:0000256" key="2">
    <source>
        <dbReference type="ARBA" id="ARBA00022448"/>
    </source>
</evidence>
<name>A0A953I478_SYMTR</name>
<dbReference type="GO" id="GO:0015768">
    <property type="term" value="P:maltose transport"/>
    <property type="evidence" value="ECO:0007669"/>
    <property type="project" value="TreeGrafter"/>
</dbReference>
<feature type="chain" id="PRO_5038402992" evidence="5">
    <location>
        <begin position="22"/>
        <end position="451"/>
    </location>
</feature>
<protein>
    <submittedName>
        <fullName evidence="6">ABC transporter substrate-binding protein</fullName>
    </submittedName>
</protein>
<sequence>MAKRSKTKLVSTLLAATLILAACGGSSSAPSDNSSNGNTGNAPGGTQTTQQQSGSTQPVKIEFWFSVGGNARKWIEEASQRFNSEQNEVQVDAIYQGDYYTNHQKVATAISAGAAPAMTMIEVASIPFFADNGVLADINTLASPEDLARYLPGLMKETQWDGQTISIPFNRSVPILYLNKTILEQEGLDPEGPKTWEELRQYAEKLVKRAPDGTVERWGFLTPVDQWFFEAMLYQAGGRVYSDDGKKVVVNEEPGQQALQFWVDLIDDGLMEMPQGEKYNAWDVTTNALTTGKAAMIYSTTGRLKSHVNGGAENGYEITTAFLPAGPKGYATPTGGANIAILNVVPREQQEAAWKFLKWLTSDENAASFAQATGYIPITQGAVDMMADYFKEFPQARTAVEFLQYAQSRPQAPSYNEAQEILVKYLQKAVLKEATVKQALDDAAALMQSAM</sequence>
<dbReference type="Proteomes" id="UP000732377">
    <property type="component" value="Unassembled WGS sequence"/>
</dbReference>
<evidence type="ECO:0000313" key="7">
    <source>
        <dbReference type="Proteomes" id="UP000732377"/>
    </source>
</evidence>
<dbReference type="EMBL" id="PIUK01000157">
    <property type="protein sequence ID" value="MBY6277275.1"/>
    <property type="molecule type" value="Genomic_DNA"/>
</dbReference>
<dbReference type="AlphaFoldDB" id="A0A953I478"/>
<dbReference type="RefSeq" id="WP_273380446.1">
    <property type="nucleotide sequence ID" value="NZ_PIUK01000157.1"/>
</dbReference>
<dbReference type="GO" id="GO:1901982">
    <property type="term" value="F:maltose binding"/>
    <property type="evidence" value="ECO:0007669"/>
    <property type="project" value="TreeGrafter"/>
</dbReference>
<dbReference type="InterPro" id="IPR006059">
    <property type="entry name" value="SBP"/>
</dbReference>